<reference evidence="2" key="1">
    <citation type="submission" date="2020-04" db="EMBL/GenBank/DDBJ databases">
        <authorList>
            <person name="Zhang T."/>
        </authorList>
    </citation>
    <scope>NUCLEOTIDE SEQUENCE</scope>
    <source>
        <strain evidence="2">HKST-UBA02</strain>
    </source>
</reference>
<evidence type="ECO:0000259" key="1">
    <source>
        <dbReference type="Pfam" id="PF07638"/>
    </source>
</evidence>
<dbReference type="InterPro" id="IPR053812">
    <property type="entry name" value="HTH_Sigma70_ECF-like"/>
</dbReference>
<evidence type="ECO:0000313" key="2">
    <source>
        <dbReference type="EMBL" id="MCA9756421.1"/>
    </source>
</evidence>
<gene>
    <name evidence="2" type="ORF">KDA27_11520</name>
</gene>
<organism evidence="2 3">
    <name type="scientific">Eiseniibacteriota bacterium</name>
    <dbReference type="NCBI Taxonomy" id="2212470"/>
    <lineage>
        <taxon>Bacteria</taxon>
        <taxon>Candidatus Eiseniibacteriota</taxon>
    </lineage>
</organism>
<dbReference type="Gene3D" id="1.10.10.10">
    <property type="entry name" value="Winged helix-like DNA-binding domain superfamily/Winged helix DNA-binding domain"/>
    <property type="match status" value="1"/>
</dbReference>
<dbReference type="Pfam" id="PF07638">
    <property type="entry name" value="Sigma70_ECF"/>
    <property type="match status" value="1"/>
</dbReference>
<comment type="caution">
    <text evidence="2">The sequence shown here is derived from an EMBL/GenBank/DDBJ whole genome shotgun (WGS) entry which is preliminary data.</text>
</comment>
<reference evidence="2" key="2">
    <citation type="journal article" date="2021" name="Microbiome">
        <title>Successional dynamics and alternative stable states in a saline activated sludge microbial community over 9 years.</title>
        <authorList>
            <person name="Wang Y."/>
            <person name="Ye J."/>
            <person name="Ju F."/>
            <person name="Liu L."/>
            <person name="Boyd J.A."/>
            <person name="Deng Y."/>
            <person name="Parks D.H."/>
            <person name="Jiang X."/>
            <person name="Yin X."/>
            <person name="Woodcroft B.J."/>
            <person name="Tyson G.W."/>
            <person name="Hugenholtz P."/>
            <person name="Polz M.F."/>
            <person name="Zhang T."/>
        </authorList>
    </citation>
    <scope>NUCLEOTIDE SEQUENCE</scope>
    <source>
        <strain evidence="2">HKST-UBA02</strain>
    </source>
</reference>
<dbReference type="Proteomes" id="UP000739538">
    <property type="component" value="Unassembled WGS sequence"/>
</dbReference>
<name>A0A956NDI1_UNCEI</name>
<dbReference type="EMBL" id="JAGQHS010000052">
    <property type="protein sequence ID" value="MCA9756421.1"/>
    <property type="molecule type" value="Genomic_DNA"/>
</dbReference>
<accession>A0A956NDI1</accession>
<proteinExistence type="predicted"/>
<feature type="domain" description="RNA polymerase sigma-70 ECF-like HTH" evidence="1">
    <location>
        <begin position="14"/>
        <end position="179"/>
    </location>
</feature>
<protein>
    <recommendedName>
        <fullName evidence="1">RNA polymerase sigma-70 ECF-like HTH domain-containing protein</fullName>
    </recommendedName>
</protein>
<dbReference type="AlphaFoldDB" id="A0A956NDI1"/>
<dbReference type="InterPro" id="IPR036388">
    <property type="entry name" value="WH-like_DNA-bd_sf"/>
</dbReference>
<sequence>MGSIDDYDWGNLSKSQAFEILYEEVRAVARMYFRHERPGHTWRPTEVANEAFLRFMNKGCTPGTTRSETLAKISLIIIRVLQDHHRQKTTLKRGGGWQKVTFKTDVDVLPVQNIDFVDLDKALMSLEQSGAKGRRRKYIALFRFVVALEPQQIADLLGVSVDQVEEDWDFARAFLMSHLAGYRTNDPDRDDHATA</sequence>
<evidence type="ECO:0000313" key="3">
    <source>
        <dbReference type="Proteomes" id="UP000739538"/>
    </source>
</evidence>